<name>A0ABD3JE38_EUCGL</name>
<keyword evidence="2" id="KW-1185">Reference proteome</keyword>
<reference evidence="1 2" key="1">
    <citation type="submission" date="2024-11" db="EMBL/GenBank/DDBJ databases">
        <title>Chromosome-level genome assembly of Eucalyptus globulus Labill. provides insights into its genome evolution.</title>
        <authorList>
            <person name="Li X."/>
        </authorList>
    </citation>
    <scope>NUCLEOTIDE SEQUENCE [LARGE SCALE GENOMIC DNA]</scope>
    <source>
        <strain evidence="1">CL2024</strain>
        <tissue evidence="1">Fresh tender leaves</tissue>
    </source>
</reference>
<dbReference type="Proteomes" id="UP001634007">
    <property type="component" value="Unassembled WGS sequence"/>
</dbReference>
<sequence>MAHSRELAKIAEEAFAMLEEGIAKKKVRQPLIPQAPPQKPMDCFEVAKAYGGMLMVDFRGRNFLAATPPLPRRSPLPLARFN</sequence>
<protein>
    <submittedName>
        <fullName evidence="1">Uncharacterized protein</fullName>
    </submittedName>
</protein>
<proteinExistence type="predicted"/>
<accession>A0ABD3JE38</accession>
<gene>
    <name evidence="1" type="ORF">ACJRO7_030378</name>
</gene>
<comment type="caution">
    <text evidence="1">The sequence shown here is derived from an EMBL/GenBank/DDBJ whole genome shotgun (WGS) entry which is preliminary data.</text>
</comment>
<evidence type="ECO:0000313" key="2">
    <source>
        <dbReference type="Proteomes" id="UP001634007"/>
    </source>
</evidence>
<dbReference type="EMBL" id="JBJKBG010000008">
    <property type="protein sequence ID" value="KAL3725353.1"/>
    <property type="molecule type" value="Genomic_DNA"/>
</dbReference>
<dbReference type="AlphaFoldDB" id="A0ABD3JE38"/>
<evidence type="ECO:0000313" key="1">
    <source>
        <dbReference type="EMBL" id="KAL3725353.1"/>
    </source>
</evidence>
<organism evidence="1 2">
    <name type="scientific">Eucalyptus globulus</name>
    <name type="common">Tasmanian blue gum</name>
    <dbReference type="NCBI Taxonomy" id="34317"/>
    <lineage>
        <taxon>Eukaryota</taxon>
        <taxon>Viridiplantae</taxon>
        <taxon>Streptophyta</taxon>
        <taxon>Embryophyta</taxon>
        <taxon>Tracheophyta</taxon>
        <taxon>Spermatophyta</taxon>
        <taxon>Magnoliopsida</taxon>
        <taxon>eudicotyledons</taxon>
        <taxon>Gunneridae</taxon>
        <taxon>Pentapetalae</taxon>
        <taxon>rosids</taxon>
        <taxon>malvids</taxon>
        <taxon>Myrtales</taxon>
        <taxon>Myrtaceae</taxon>
        <taxon>Myrtoideae</taxon>
        <taxon>Eucalypteae</taxon>
        <taxon>Eucalyptus</taxon>
    </lineage>
</organism>